<protein>
    <submittedName>
        <fullName evidence="2">Uncharacterized protein</fullName>
    </submittedName>
</protein>
<keyword evidence="3" id="KW-1185">Reference proteome</keyword>
<feature type="transmembrane region" description="Helical" evidence="1">
    <location>
        <begin position="38"/>
        <end position="61"/>
    </location>
</feature>
<keyword evidence="1" id="KW-1133">Transmembrane helix</keyword>
<dbReference type="PATRIC" id="fig|400772.4.peg.1555"/>
<feature type="transmembrane region" description="Helical" evidence="1">
    <location>
        <begin position="12"/>
        <end position="32"/>
    </location>
</feature>
<evidence type="ECO:0000313" key="2">
    <source>
        <dbReference type="EMBL" id="KJL36524.1"/>
    </source>
</evidence>
<name>A0A0F0LUX9_9MICO</name>
<gene>
    <name evidence="2" type="ORF">RR49_01534</name>
</gene>
<evidence type="ECO:0000313" key="3">
    <source>
        <dbReference type="Proteomes" id="UP000033451"/>
    </source>
</evidence>
<proteinExistence type="predicted"/>
<dbReference type="RefSeq" id="WP_045247471.1">
    <property type="nucleotide sequence ID" value="NZ_JYIY01000073.1"/>
</dbReference>
<dbReference type="EMBL" id="JYIY01000073">
    <property type="protein sequence ID" value="KJL36524.1"/>
    <property type="molecule type" value="Genomic_DNA"/>
</dbReference>
<accession>A0A0F0LUX9</accession>
<comment type="caution">
    <text evidence="2">The sequence shown here is derived from an EMBL/GenBank/DDBJ whole genome shotgun (WGS) entry which is preliminary data.</text>
</comment>
<evidence type="ECO:0000256" key="1">
    <source>
        <dbReference type="SAM" id="Phobius"/>
    </source>
</evidence>
<reference evidence="2 3" key="1">
    <citation type="submission" date="2015-02" db="EMBL/GenBank/DDBJ databases">
        <title>Draft genome sequences of ten Microbacterium spp. with emphasis on heavy metal contaminated environments.</title>
        <authorList>
            <person name="Corretto E."/>
        </authorList>
    </citation>
    <scope>NUCLEOTIDE SEQUENCE [LARGE SCALE GENOMIC DNA]</scope>
    <source>
        <strain evidence="2 3">DSM 18659</strain>
    </source>
</reference>
<keyword evidence="1" id="KW-0472">Membrane</keyword>
<dbReference type="STRING" id="400772.RR49_01534"/>
<keyword evidence="1" id="KW-0812">Transmembrane</keyword>
<sequence>MTGPVIRATIPYALGALVVVAIIAMVAANLLFDGTSAARVLTFVVWSFLACVAVGIAFRVATARHRSMTARPVARRDDATL</sequence>
<organism evidence="2 3">
    <name type="scientific">Microbacterium ginsengisoli</name>
    <dbReference type="NCBI Taxonomy" id="400772"/>
    <lineage>
        <taxon>Bacteria</taxon>
        <taxon>Bacillati</taxon>
        <taxon>Actinomycetota</taxon>
        <taxon>Actinomycetes</taxon>
        <taxon>Micrococcales</taxon>
        <taxon>Microbacteriaceae</taxon>
        <taxon>Microbacterium</taxon>
    </lineage>
</organism>
<dbReference type="AlphaFoldDB" id="A0A0F0LUX9"/>
<dbReference type="Proteomes" id="UP000033451">
    <property type="component" value="Unassembled WGS sequence"/>
</dbReference>